<keyword evidence="2" id="KW-1185">Reference proteome</keyword>
<comment type="caution">
    <text evidence="1">The sequence shown here is derived from an EMBL/GenBank/DDBJ whole genome shotgun (WGS) entry which is preliminary data.</text>
</comment>
<proteinExistence type="predicted"/>
<dbReference type="Proteomes" id="UP000603865">
    <property type="component" value="Unassembled WGS sequence"/>
</dbReference>
<evidence type="ECO:0000313" key="1">
    <source>
        <dbReference type="EMBL" id="GGR32582.1"/>
    </source>
</evidence>
<protein>
    <submittedName>
        <fullName evidence="1">Uncharacterized protein</fullName>
    </submittedName>
</protein>
<name>A0A918FEX3_9DEIO</name>
<reference evidence="1" key="1">
    <citation type="journal article" date="2014" name="Int. J. Syst. Evol. Microbiol.">
        <title>Complete genome sequence of Corynebacterium casei LMG S-19264T (=DSM 44701T), isolated from a smear-ripened cheese.</title>
        <authorList>
            <consortium name="US DOE Joint Genome Institute (JGI-PGF)"/>
            <person name="Walter F."/>
            <person name="Albersmeier A."/>
            <person name="Kalinowski J."/>
            <person name="Ruckert C."/>
        </authorList>
    </citation>
    <scope>NUCLEOTIDE SEQUENCE</scope>
    <source>
        <strain evidence="1">JCM 31311</strain>
    </source>
</reference>
<reference evidence="1" key="2">
    <citation type="submission" date="2020-09" db="EMBL/GenBank/DDBJ databases">
        <authorList>
            <person name="Sun Q."/>
            <person name="Ohkuma M."/>
        </authorList>
    </citation>
    <scope>NUCLEOTIDE SEQUENCE</scope>
    <source>
        <strain evidence="1">JCM 31311</strain>
    </source>
</reference>
<organism evidence="1 2">
    <name type="scientific">Deinococcus ruber</name>
    <dbReference type="NCBI Taxonomy" id="1848197"/>
    <lineage>
        <taxon>Bacteria</taxon>
        <taxon>Thermotogati</taxon>
        <taxon>Deinococcota</taxon>
        <taxon>Deinococci</taxon>
        <taxon>Deinococcales</taxon>
        <taxon>Deinococcaceae</taxon>
        <taxon>Deinococcus</taxon>
    </lineage>
</organism>
<dbReference type="AlphaFoldDB" id="A0A918FEX3"/>
<accession>A0A918FEX3</accession>
<sequence>MPPTVSYNQQQTERLYGSWNFTYTIINTYTDTYKLSTLNASSVTPGDYFLAGINLYGSSVIAGYDSKYSTFS</sequence>
<dbReference type="EMBL" id="BMQL01000055">
    <property type="protein sequence ID" value="GGR32582.1"/>
    <property type="molecule type" value="Genomic_DNA"/>
</dbReference>
<evidence type="ECO:0000313" key="2">
    <source>
        <dbReference type="Proteomes" id="UP000603865"/>
    </source>
</evidence>
<gene>
    <name evidence="1" type="ORF">GCM10008957_48840</name>
</gene>